<dbReference type="AlphaFoldDB" id="A0A1V8SBU9"/>
<evidence type="ECO:0000313" key="1">
    <source>
        <dbReference type="EMBL" id="OQN96291.1"/>
    </source>
</evidence>
<proteinExistence type="predicted"/>
<dbReference type="InParanoid" id="A0A1V8SBU9"/>
<name>A0A1V8SBU9_9PEZI</name>
<dbReference type="InterPro" id="IPR029058">
    <property type="entry name" value="AB_hydrolase_fold"/>
</dbReference>
<dbReference type="SUPFAM" id="SSF53474">
    <property type="entry name" value="alpha/beta-Hydrolases"/>
    <property type="match status" value="1"/>
</dbReference>
<dbReference type="EMBL" id="NAJO01000068">
    <property type="protein sequence ID" value="OQN96291.1"/>
    <property type="molecule type" value="Genomic_DNA"/>
</dbReference>
<dbReference type="STRING" id="1507870.A0A1V8SBU9"/>
<evidence type="ECO:0008006" key="3">
    <source>
        <dbReference type="Google" id="ProtNLM"/>
    </source>
</evidence>
<comment type="caution">
    <text evidence="1">The sequence shown here is derived from an EMBL/GenBank/DDBJ whole genome shotgun (WGS) entry which is preliminary data.</text>
</comment>
<protein>
    <recommendedName>
        <fullName evidence="3">DUF676 domain-containing protein</fullName>
    </recommendedName>
</protein>
<keyword evidence="2" id="KW-1185">Reference proteome</keyword>
<sequence length="152" mass="16799">MILIHRTALRRRVALPKCVLLYDRHVAKLHASTTRFDHESHDPRLKDLDLVGNAFAALRESYATPKHPIILAHGLLGFEELHLVPDPLLVLNLPGLKYWRGITDALAAKNVEVITASVPASGSIEQRADALAVRIEEKAQGKAVNIIAHSMQ</sequence>
<reference evidence="2" key="1">
    <citation type="submission" date="2017-03" db="EMBL/GenBank/DDBJ databases">
        <title>Genomes of endolithic fungi from Antarctica.</title>
        <authorList>
            <person name="Coleine C."/>
            <person name="Masonjones S."/>
            <person name="Stajich J.E."/>
        </authorList>
    </citation>
    <scope>NUCLEOTIDE SEQUENCE [LARGE SCALE GENOMIC DNA]</scope>
    <source>
        <strain evidence="2">CCFEE 5527</strain>
    </source>
</reference>
<organism evidence="1 2">
    <name type="scientific">Cryoendolithus antarcticus</name>
    <dbReference type="NCBI Taxonomy" id="1507870"/>
    <lineage>
        <taxon>Eukaryota</taxon>
        <taxon>Fungi</taxon>
        <taxon>Dikarya</taxon>
        <taxon>Ascomycota</taxon>
        <taxon>Pezizomycotina</taxon>
        <taxon>Dothideomycetes</taxon>
        <taxon>Dothideomycetidae</taxon>
        <taxon>Cladosporiales</taxon>
        <taxon>Cladosporiaceae</taxon>
        <taxon>Cryoendolithus</taxon>
    </lineage>
</organism>
<accession>A0A1V8SBU9</accession>
<dbReference type="Gene3D" id="3.40.50.1820">
    <property type="entry name" value="alpha/beta hydrolase"/>
    <property type="match status" value="1"/>
</dbReference>
<gene>
    <name evidence="1" type="ORF">B0A48_17547</name>
</gene>
<evidence type="ECO:0000313" key="2">
    <source>
        <dbReference type="Proteomes" id="UP000192596"/>
    </source>
</evidence>
<dbReference type="OrthoDB" id="5592486at2759"/>
<dbReference type="Proteomes" id="UP000192596">
    <property type="component" value="Unassembled WGS sequence"/>
</dbReference>